<sequence length="46" mass="4887">MGIESSEKGVEIEGSCHLSDKKKSREQKSPAKLVHGPGGDHSHCGE</sequence>
<evidence type="ECO:0000313" key="2">
    <source>
        <dbReference type="EMBL" id="BAM07859.1"/>
    </source>
</evidence>
<gene>
    <name evidence="2" type="ordered locus">LFE_2186</name>
</gene>
<dbReference type="STRING" id="1162668.LFE_2186"/>
<evidence type="ECO:0000256" key="1">
    <source>
        <dbReference type="SAM" id="MobiDB-lite"/>
    </source>
</evidence>
<evidence type="ECO:0000313" key="3">
    <source>
        <dbReference type="Proteomes" id="UP000007382"/>
    </source>
</evidence>
<dbReference type="KEGG" id="lfc:LFE_2186"/>
<proteinExistence type="predicted"/>
<dbReference type="Proteomes" id="UP000007382">
    <property type="component" value="Chromosome"/>
</dbReference>
<feature type="compositionally biased region" description="Basic and acidic residues" evidence="1">
    <location>
        <begin position="1"/>
        <end position="11"/>
    </location>
</feature>
<dbReference type="EMBL" id="AP012342">
    <property type="protein sequence ID" value="BAM07859.1"/>
    <property type="molecule type" value="Genomic_DNA"/>
</dbReference>
<accession>I0IRG0</accession>
<feature type="region of interest" description="Disordered" evidence="1">
    <location>
        <begin position="1"/>
        <end position="46"/>
    </location>
</feature>
<keyword evidence="3" id="KW-1185">Reference proteome</keyword>
<reference evidence="2 3" key="1">
    <citation type="journal article" date="2012" name="J. Bacteriol.">
        <title>Complete Genome Sequence of Leptospirillum ferrooxidans Strain C2-3, Isolated from a Fresh Volcanic Ash Deposit on the Island of Miyake, Japan.</title>
        <authorList>
            <person name="Fujimura R."/>
            <person name="Sato Y."/>
            <person name="Nishizawa T."/>
            <person name="Oshima K."/>
            <person name="Kim S.-W."/>
            <person name="Hattori M."/>
            <person name="Kamijo T."/>
            <person name="Ohta H."/>
        </authorList>
    </citation>
    <scope>NUCLEOTIDE SEQUENCE [LARGE SCALE GENOMIC DNA]</scope>
    <source>
        <strain evidence="2 3">C2-3</strain>
    </source>
</reference>
<dbReference type="AlphaFoldDB" id="I0IRG0"/>
<dbReference type="HOGENOM" id="CLU_3185352_0_0_0"/>
<organism evidence="2 3">
    <name type="scientific">Leptospirillum ferrooxidans (strain C2-3)</name>
    <dbReference type="NCBI Taxonomy" id="1162668"/>
    <lineage>
        <taxon>Bacteria</taxon>
        <taxon>Pseudomonadati</taxon>
        <taxon>Nitrospirota</taxon>
        <taxon>Nitrospiria</taxon>
        <taxon>Nitrospirales</taxon>
        <taxon>Nitrospiraceae</taxon>
        <taxon>Leptospirillum</taxon>
    </lineage>
</organism>
<reference evidence="3" key="2">
    <citation type="submission" date="2012-03" db="EMBL/GenBank/DDBJ databases">
        <title>The complete genome sequence of the pioneer microbe on fresh volcanic deposit, Leptospirillum ferrooxidans strain C2-3.</title>
        <authorList>
            <person name="Fujimura R."/>
            <person name="Sato Y."/>
            <person name="Nishizawa T."/>
            <person name="Nanba K."/>
            <person name="Oshima K."/>
            <person name="Hattori M."/>
            <person name="Kamijo T."/>
            <person name="Ohta H."/>
        </authorList>
    </citation>
    <scope>NUCLEOTIDE SEQUENCE [LARGE SCALE GENOMIC DNA]</scope>
    <source>
        <strain evidence="3">C2-3</strain>
    </source>
</reference>
<name>I0IRG0_LEPFC</name>
<protein>
    <submittedName>
        <fullName evidence="2">Uncharacterized protein</fullName>
    </submittedName>
</protein>
<feature type="compositionally biased region" description="Basic and acidic residues" evidence="1">
    <location>
        <begin position="18"/>
        <end position="29"/>
    </location>
</feature>